<comment type="similarity">
    <text evidence="1 4">Belongs to the universal ribosomal protein uL13 family.</text>
</comment>
<gene>
    <name evidence="4" type="primary">rplM</name>
    <name evidence="5" type="ORF">UV42_C0047G0007</name>
</gene>
<dbReference type="InterPro" id="IPR005822">
    <property type="entry name" value="Ribosomal_uL13"/>
</dbReference>
<dbReference type="SUPFAM" id="SSF52161">
    <property type="entry name" value="Ribosomal protein L13"/>
    <property type="match status" value="1"/>
</dbReference>
<evidence type="ECO:0000256" key="2">
    <source>
        <dbReference type="ARBA" id="ARBA00022980"/>
    </source>
</evidence>
<dbReference type="GO" id="GO:1990904">
    <property type="term" value="C:ribonucleoprotein complex"/>
    <property type="evidence" value="ECO:0007669"/>
    <property type="project" value="UniProtKB-KW"/>
</dbReference>
<organism evidence="5 6">
    <name type="scientific">Candidatus Magasanikbacteria bacterium GW2011_GWE2_42_7</name>
    <dbReference type="NCBI Taxonomy" id="1619052"/>
    <lineage>
        <taxon>Bacteria</taxon>
        <taxon>Candidatus Magasanikiibacteriota</taxon>
    </lineage>
</organism>
<comment type="caution">
    <text evidence="5">The sequence shown here is derived from an EMBL/GenBank/DDBJ whole genome shotgun (WGS) entry which is preliminary data.</text>
</comment>
<dbReference type="HAMAP" id="MF_01366">
    <property type="entry name" value="Ribosomal_uL13"/>
    <property type="match status" value="1"/>
</dbReference>
<dbReference type="InterPro" id="IPR036899">
    <property type="entry name" value="Ribosomal_uL13_sf"/>
</dbReference>
<dbReference type="GO" id="GO:0003729">
    <property type="term" value="F:mRNA binding"/>
    <property type="evidence" value="ECO:0007669"/>
    <property type="project" value="TreeGrafter"/>
</dbReference>
<protein>
    <recommendedName>
        <fullName evidence="4">Large ribosomal subunit protein uL13</fullName>
    </recommendedName>
</protein>
<evidence type="ECO:0000313" key="5">
    <source>
        <dbReference type="EMBL" id="KKS70678.1"/>
    </source>
</evidence>
<dbReference type="Pfam" id="PF00572">
    <property type="entry name" value="Ribosomal_L13"/>
    <property type="match status" value="1"/>
</dbReference>
<keyword evidence="3 4" id="KW-0687">Ribonucleoprotein</keyword>
<dbReference type="PANTHER" id="PTHR11545">
    <property type="entry name" value="RIBOSOMAL PROTEIN L13"/>
    <property type="match status" value="1"/>
</dbReference>
<sequence length="120" mass="13612">MTHTITRERHEIDATGVAPGRVATKVAMILRGKNKPTFEPHIDEGDFVTVVNASQVKFTGSKLVQKDYHHHTMHPGGLKTKTMKHVFEENPGEVIRKAVYGMLPKNSHRNEMMKRLTIKN</sequence>
<evidence type="ECO:0000256" key="4">
    <source>
        <dbReference type="HAMAP-Rule" id="MF_01366"/>
    </source>
</evidence>
<proteinExistence type="inferred from homology"/>
<dbReference type="Proteomes" id="UP000033867">
    <property type="component" value="Unassembled WGS sequence"/>
</dbReference>
<dbReference type="GO" id="GO:0005840">
    <property type="term" value="C:ribosome"/>
    <property type="evidence" value="ECO:0007669"/>
    <property type="project" value="UniProtKB-KW"/>
</dbReference>
<dbReference type="CDD" id="cd00392">
    <property type="entry name" value="Ribosomal_L13"/>
    <property type="match status" value="1"/>
</dbReference>
<accession>A0A0G1E813</accession>
<dbReference type="PANTHER" id="PTHR11545:SF2">
    <property type="entry name" value="LARGE RIBOSOMAL SUBUNIT PROTEIN UL13M"/>
    <property type="match status" value="1"/>
</dbReference>
<dbReference type="NCBIfam" id="TIGR01066">
    <property type="entry name" value="rplM_bact"/>
    <property type="match status" value="1"/>
</dbReference>
<dbReference type="GO" id="GO:0006412">
    <property type="term" value="P:translation"/>
    <property type="evidence" value="ECO:0007669"/>
    <property type="project" value="UniProtKB-UniRule"/>
</dbReference>
<dbReference type="PIRSF" id="PIRSF002181">
    <property type="entry name" value="Ribosomal_L13"/>
    <property type="match status" value="1"/>
</dbReference>
<dbReference type="GO" id="GO:0003735">
    <property type="term" value="F:structural constituent of ribosome"/>
    <property type="evidence" value="ECO:0007669"/>
    <property type="project" value="InterPro"/>
</dbReference>
<keyword evidence="2 4" id="KW-0689">Ribosomal protein</keyword>
<evidence type="ECO:0000256" key="3">
    <source>
        <dbReference type="ARBA" id="ARBA00023274"/>
    </source>
</evidence>
<reference evidence="5 6" key="1">
    <citation type="journal article" date="2015" name="Nature">
        <title>rRNA introns, odd ribosomes, and small enigmatic genomes across a large radiation of phyla.</title>
        <authorList>
            <person name="Brown C.T."/>
            <person name="Hug L.A."/>
            <person name="Thomas B.C."/>
            <person name="Sharon I."/>
            <person name="Castelle C.J."/>
            <person name="Singh A."/>
            <person name="Wilkins M.J."/>
            <person name="Williams K.H."/>
            <person name="Banfield J.F."/>
        </authorList>
    </citation>
    <scope>NUCLEOTIDE SEQUENCE [LARGE SCALE GENOMIC DNA]</scope>
</reference>
<dbReference type="InterPro" id="IPR005823">
    <property type="entry name" value="Ribosomal_uL13_bac-type"/>
</dbReference>
<evidence type="ECO:0000313" key="6">
    <source>
        <dbReference type="Proteomes" id="UP000033867"/>
    </source>
</evidence>
<dbReference type="PATRIC" id="fig|1619052.3.peg.902"/>
<dbReference type="Gene3D" id="3.90.1180.10">
    <property type="entry name" value="Ribosomal protein L13"/>
    <property type="match status" value="1"/>
</dbReference>
<comment type="function">
    <text evidence="4">This protein is one of the early assembly proteins of the 50S ribosomal subunit, although it is not seen to bind rRNA by itself. It is important during the early stages of 50S assembly.</text>
</comment>
<evidence type="ECO:0000256" key="1">
    <source>
        <dbReference type="ARBA" id="ARBA00006227"/>
    </source>
</evidence>
<dbReference type="GO" id="GO:0017148">
    <property type="term" value="P:negative regulation of translation"/>
    <property type="evidence" value="ECO:0007669"/>
    <property type="project" value="TreeGrafter"/>
</dbReference>
<name>A0A0G1E813_9BACT</name>
<dbReference type="AlphaFoldDB" id="A0A0G1E813"/>
<comment type="subunit">
    <text evidence="4">Part of the 50S ribosomal subunit.</text>
</comment>
<dbReference type="EMBL" id="LCEK01000047">
    <property type="protein sequence ID" value="KKS70678.1"/>
    <property type="molecule type" value="Genomic_DNA"/>
</dbReference>